<evidence type="ECO:0000313" key="3">
    <source>
        <dbReference type="Proteomes" id="UP001432062"/>
    </source>
</evidence>
<sequence>MAAERTDARIAGRAVAAGLAAWFLATALSQHPHPMFQRLRQADPTALLIPNWRFFAPEPARSDFHVLYRLDTTGSTTAWTDIPAAAPRIWRETVWFPRRRHDKALFDICADILDTVANHPAVATRTSAYTLLREHVRRAITTNHPDGPPCGFQFLIATDTGHDTGHEPDCLLISEYIPWTPERQTTEPGSTCVQQSGRHEGRSFMT</sequence>
<gene>
    <name evidence="2" type="ORF">OG563_47030</name>
</gene>
<accession>A0ABZ1YW70</accession>
<dbReference type="EMBL" id="CP109441">
    <property type="protein sequence ID" value="WUV46510.1"/>
    <property type="molecule type" value="Genomic_DNA"/>
</dbReference>
<reference evidence="2" key="1">
    <citation type="submission" date="2022-10" db="EMBL/GenBank/DDBJ databases">
        <title>The complete genomes of actinobacterial strains from the NBC collection.</title>
        <authorList>
            <person name="Joergensen T.S."/>
            <person name="Alvarez Arevalo M."/>
            <person name="Sterndorff E.B."/>
            <person name="Faurdal D."/>
            <person name="Vuksanovic O."/>
            <person name="Mourched A.-S."/>
            <person name="Charusanti P."/>
            <person name="Shaw S."/>
            <person name="Blin K."/>
            <person name="Weber T."/>
        </authorList>
    </citation>
    <scope>NUCLEOTIDE SEQUENCE</scope>
    <source>
        <strain evidence="2">NBC_01482</strain>
    </source>
</reference>
<keyword evidence="3" id="KW-1185">Reference proteome</keyword>
<evidence type="ECO:0000256" key="1">
    <source>
        <dbReference type="SAM" id="MobiDB-lite"/>
    </source>
</evidence>
<feature type="compositionally biased region" description="Basic and acidic residues" evidence="1">
    <location>
        <begin position="197"/>
        <end position="206"/>
    </location>
</feature>
<evidence type="ECO:0000313" key="2">
    <source>
        <dbReference type="EMBL" id="WUV46510.1"/>
    </source>
</evidence>
<organism evidence="2 3">
    <name type="scientific">Nocardia vinacea</name>
    <dbReference type="NCBI Taxonomy" id="96468"/>
    <lineage>
        <taxon>Bacteria</taxon>
        <taxon>Bacillati</taxon>
        <taxon>Actinomycetota</taxon>
        <taxon>Actinomycetes</taxon>
        <taxon>Mycobacteriales</taxon>
        <taxon>Nocardiaceae</taxon>
        <taxon>Nocardia</taxon>
    </lineage>
</organism>
<protein>
    <submittedName>
        <fullName evidence="2">Uncharacterized protein</fullName>
    </submittedName>
</protein>
<feature type="region of interest" description="Disordered" evidence="1">
    <location>
        <begin position="182"/>
        <end position="206"/>
    </location>
</feature>
<dbReference type="RefSeq" id="WP_329410292.1">
    <property type="nucleotide sequence ID" value="NZ_CP109441.1"/>
</dbReference>
<name>A0ABZ1YW70_9NOCA</name>
<proteinExistence type="predicted"/>
<dbReference type="Proteomes" id="UP001432062">
    <property type="component" value="Chromosome"/>
</dbReference>
<feature type="compositionally biased region" description="Polar residues" evidence="1">
    <location>
        <begin position="182"/>
        <end position="196"/>
    </location>
</feature>